<dbReference type="EMBL" id="JBBNAF010000005">
    <property type="protein sequence ID" value="KAK9143025.1"/>
    <property type="molecule type" value="Genomic_DNA"/>
</dbReference>
<evidence type="ECO:0000313" key="2">
    <source>
        <dbReference type="EMBL" id="KAK9143025.1"/>
    </source>
</evidence>
<organism evidence="2 3">
    <name type="scientific">Stephania yunnanensis</name>
    <dbReference type="NCBI Taxonomy" id="152371"/>
    <lineage>
        <taxon>Eukaryota</taxon>
        <taxon>Viridiplantae</taxon>
        <taxon>Streptophyta</taxon>
        <taxon>Embryophyta</taxon>
        <taxon>Tracheophyta</taxon>
        <taxon>Spermatophyta</taxon>
        <taxon>Magnoliopsida</taxon>
        <taxon>Ranunculales</taxon>
        <taxon>Menispermaceae</taxon>
        <taxon>Menispermoideae</taxon>
        <taxon>Cissampelideae</taxon>
        <taxon>Stephania</taxon>
    </lineage>
</organism>
<proteinExistence type="predicted"/>
<name>A0AAP0K1N5_9MAGN</name>
<protein>
    <submittedName>
        <fullName evidence="2">Uncharacterized protein</fullName>
    </submittedName>
</protein>
<dbReference type="Proteomes" id="UP001420932">
    <property type="component" value="Unassembled WGS sequence"/>
</dbReference>
<accession>A0AAP0K1N5</accession>
<sequence>MLIVQMDDTIVLVEGVREGLEEEIEEIQDSDKEVSEEDIIDCTTDTKVPKEGMVFATLMVLSDEKYLEFQANGNLYYKCAACRGDCYQDYNPLPVWMIPMIFVQELWRRRDKGDKGLIGSLRAAGWIAFS</sequence>
<dbReference type="AlphaFoldDB" id="A0AAP0K1N5"/>
<evidence type="ECO:0000313" key="3">
    <source>
        <dbReference type="Proteomes" id="UP001420932"/>
    </source>
</evidence>
<keyword evidence="3" id="KW-1185">Reference proteome</keyword>
<comment type="caution">
    <text evidence="2">The sequence shown here is derived from an EMBL/GenBank/DDBJ whole genome shotgun (WGS) entry which is preliminary data.</text>
</comment>
<feature type="coiled-coil region" evidence="1">
    <location>
        <begin position="10"/>
        <end position="37"/>
    </location>
</feature>
<keyword evidence="1" id="KW-0175">Coiled coil</keyword>
<evidence type="ECO:0000256" key="1">
    <source>
        <dbReference type="SAM" id="Coils"/>
    </source>
</evidence>
<reference evidence="2 3" key="1">
    <citation type="submission" date="2024-01" db="EMBL/GenBank/DDBJ databases">
        <title>Genome assemblies of Stephania.</title>
        <authorList>
            <person name="Yang L."/>
        </authorList>
    </citation>
    <scope>NUCLEOTIDE SEQUENCE [LARGE SCALE GENOMIC DNA]</scope>
    <source>
        <strain evidence="2">YNDBR</strain>
        <tissue evidence="2">Leaf</tissue>
    </source>
</reference>
<gene>
    <name evidence="2" type="ORF">Syun_012425</name>
</gene>